<dbReference type="eggNOG" id="arCOG01057">
    <property type="taxonomic scope" value="Archaea"/>
</dbReference>
<proteinExistence type="predicted"/>
<dbReference type="InterPro" id="IPR036388">
    <property type="entry name" value="WH-like_DNA-bd_sf"/>
</dbReference>
<dbReference type="PANTHER" id="PTHR33204:SF18">
    <property type="entry name" value="TRANSCRIPTIONAL REGULATORY PROTEIN"/>
    <property type="match status" value="1"/>
</dbReference>
<comment type="caution">
    <text evidence="5">The sequence shown here is derived from an EMBL/GenBank/DDBJ whole genome shotgun (WGS) entry which is preliminary data.</text>
</comment>
<evidence type="ECO:0000256" key="1">
    <source>
        <dbReference type="ARBA" id="ARBA00023015"/>
    </source>
</evidence>
<accession>J3JGY3</accession>
<dbReference type="EMBL" id="ALJD01000003">
    <property type="protein sequence ID" value="EJN60524.1"/>
    <property type="molecule type" value="Genomic_DNA"/>
</dbReference>
<feature type="domain" description="HTH hxlR-type" evidence="4">
    <location>
        <begin position="26"/>
        <end position="128"/>
    </location>
</feature>
<dbReference type="PROSITE" id="PS51118">
    <property type="entry name" value="HTH_HXLR"/>
    <property type="match status" value="1"/>
</dbReference>
<evidence type="ECO:0000259" key="4">
    <source>
        <dbReference type="PROSITE" id="PS51118"/>
    </source>
</evidence>
<dbReference type="InterPro" id="IPR002577">
    <property type="entry name" value="HTH_HxlR"/>
</dbReference>
<evidence type="ECO:0000256" key="2">
    <source>
        <dbReference type="ARBA" id="ARBA00023125"/>
    </source>
</evidence>
<keyword evidence="1" id="KW-0805">Transcription regulation</keyword>
<protein>
    <recommendedName>
        <fullName evidence="4">HTH hxlR-type domain-containing protein</fullName>
    </recommendedName>
</protein>
<dbReference type="Gene3D" id="1.10.10.10">
    <property type="entry name" value="Winged helix-like DNA-binding domain superfamily/Winged helix DNA-binding domain"/>
    <property type="match status" value="1"/>
</dbReference>
<dbReference type="InterPro" id="IPR036390">
    <property type="entry name" value="WH_DNA-bd_sf"/>
</dbReference>
<dbReference type="Pfam" id="PF01638">
    <property type="entry name" value="HxlR"/>
    <property type="match status" value="1"/>
</dbReference>
<name>J3JGY3_9EURY</name>
<dbReference type="Proteomes" id="UP000007813">
    <property type="component" value="Unassembled WGS sequence"/>
</dbReference>
<sequence length="128" mass="14543">MTRPDSDSDDAGNAETLLSVTFEGPAPTIDVQDKARLFVQLGRAHTIPILHEFESDPGPRRFSELQETLDVPSTTLTDRLRELTADGFITRQSYDEIPPRVEYTATQKTLDLAPMFEYLCRWGVCYEF</sequence>
<reference evidence="5 6" key="1">
    <citation type="journal article" date="2012" name="J. Bacteriol.">
        <title>Draft Genome Sequence of the Extremely Halophilic Archaeon Halogranum salarium B-1T.</title>
        <authorList>
            <person name="Kim K.K."/>
            <person name="Lee K.C."/>
            <person name="Lee J.S."/>
        </authorList>
    </citation>
    <scope>NUCLEOTIDE SEQUENCE [LARGE SCALE GENOMIC DNA]</scope>
    <source>
        <strain evidence="5 6">B-1</strain>
    </source>
</reference>
<dbReference type="SUPFAM" id="SSF46785">
    <property type="entry name" value="Winged helix' DNA-binding domain"/>
    <property type="match status" value="1"/>
</dbReference>
<dbReference type="AlphaFoldDB" id="J3JGY3"/>
<evidence type="ECO:0000313" key="5">
    <source>
        <dbReference type="EMBL" id="EJN60524.1"/>
    </source>
</evidence>
<keyword evidence="2" id="KW-0238">DNA-binding</keyword>
<evidence type="ECO:0000313" key="6">
    <source>
        <dbReference type="Proteomes" id="UP000007813"/>
    </source>
</evidence>
<dbReference type="PANTHER" id="PTHR33204">
    <property type="entry name" value="TRANSCRIPTIONAL REGULATOR, MARR FAMILY"/>
    <property type="match status" value="1"/>
</dbReference>
<keyword evidence="3" id="KW-0804">Transcription</keyword>
<dbReference type="RefSeq" id="WP_009366241.1">
    <property type="nucleotide sequence ID" value="NZ_ALJD01000003.1"/>
</dbReference>
<gene>
    <name evidence="5" type="ORF">HSB1_11270</name>
</gene>
<organism evidence="5 6">
    <name type="scientific">Halogranum salarium B-1</name>
    <dbReference type="NCBI Taxonomy" id="1210908"/>
    <lineage>
        <taxon>Archaea</taxon>
        <taxon>Methanobacteriati</taxon>
        <taxon>Methanobacteriota</taxon>
        <taxon>Stenosarchaea group</taxon>
        <taxon>Halobacteria</taxon>
        <taxon>Halobacteriales</taxon>
        <taxon>Haloferacaceae</taxon>
    </lineage>
</organism>
<evidence type="ECO:0000256" key="3">
    <source>
        <dbReference type="ARBA" id="ARBA00023163"/>
    </source>
</evidence>
<dbReference type="GO" id="GO:0003677">
    <property type="term" value="F:DNA binding"/>
    <property type="evidence" value="ECO:0007669"/>
    <property type="project" value="UniProtKB-KW"/>
</dbReference>
<dbReference type="PATRIC" id="fig|1210908.3.peg.1074"/>